<reference evidence="7" key="1">
    <citation type="submission" date="2017-09" db="EMBL/GenBank/DDBJ databases">
        <title>Depth-based differentiation of microbial function through sediment-hosted aquifers and enrichment of novel symbionts in the deep terrestrial subsurface.</title>
        <authorList>
            <person name="Probst A.J."/>
            <person name="Ladd B."/>
            <person name="Jarett J.K."/>
            <person name="Geller-Mcgrath D.E."/>
            <person name="Sieber C.M.K."/>
            <person name="Emerson J.B."/>
            <person name="Anantharaman K."/>
            <person name="Thomas B.C."/>
            <person name="Malmstrom R."/>
            <person name="Stieglmeier M."/>
            <person name="Klingl A."/>
            <person name="Woyke T."/>
            <person name="Ryan C.M."/>
            <person name="Banfield J.F."/>
        </authorList>
    </citation>
    <scope>NUCLEOTIDE SEQUENCE [LARGE SCALE GENOMIC DNA]</scope>
</reference>
<proteinExistence type="inferred from homology"/>
<dbReference type="Gene3D" id="2.30.170.40">
    <property type="entry name" value="Ribosomal protein L28/L24"/>
    <property type="match status" value="1"/>
</dbReference>
<name>A0A2M7SEB9_9BACT</name>
<dbReference type="PANTHER" id="PTHR39080">
    <property type="entry name" value="50S RIBOSOMAL PROTEIN L28"/>
    <property type="match status" value="1"/>
</dbReference>
<evidence type="ECO:0000256" key="4">
    <source>
        <dbReference type="ARBA" id="ARBA00035174"/>
    </source>
</evidence>
<evidence type="ECO:0000256" key="5">
    <source>
        <dbReference type="HAMAP-Rule" id="MF_00373"/>
    </source>
</evidence>
<dbReference type="InterPro" id="IPR034704">
    <property type="entry name" value="Ribosomal_bL28/bL31-like_sf"/>
</dbReference>
<protein>
    <recommendedName>
        <fullName evidence="4 5">Large ribosomal subunit protein bL28</fullName>
    </recommendedName>
</protein>
<evidence type="ECO:0000256" key="3">
    <source>
        <dbReference type="ARBA" id="ARBA00023274"/>
    </source>
</evidence>
<dbReference type="GO" id="GO:1990904">
    <property type="term" value="C:ribonucleoprotein complex"/>
    <property type="evidence" value="ECO:0007669"/>
    <property type="project" value="UniProtKB-KW"/>
</dbReference>
<sequence length="61" mass="6939">MAKCELCGKVHQQGFQISHSHQGFKRTFQPNLHKTKVKIKGRVKTVMLCTKCLRSGKMPKA</sequence>
<dbReference type="InterPro" id="IPR001383">
    <property type="entry name" value="Ribosomal_bL28_bact-type"/>
</dbReference>
<dbReference type="SUPFAM" id="SSF143800">
    <property type="entry name" value="L28p-like"/>
    <property type="match status" value="1"/>
</dbReference>
<comment type="caution">
    <text evidence="6">The sequence shown here is derived from an EMBL/GenBank/DDBJ whole genome shotgun (WGS) entry which is preliminary data.</text>
</comment>
<dbReference type="AlphaFoldDB" id="A0A2M7SEB9"/>
<comment type="similarity">
    <text evidence="1 5">Belongs to the bacterial ribosomal protein bL28 family.</text>
</comment>
<dbReference type="Pfam" id="PF00830">
    <property type="entry name" value="Ribosomal_L28"/>
    <property type="match status" value="1"/>
</dbReference>
<dbReference type="InterPro" id="IPR037147">
    <property type="entry name" value="Ribosomal_bL28_sf"/>
</dbReference>
<dbReference type="PANTHER" id="PTHR39080:SF1">
    <property type="entry name" value="LARGE RIBOSOMAL SUBUNIT PROTEIN BL28A"/>
    <property type="match status" value="1"/>
</dbReference>
<organism evidence="6 7">
    <name type="scientific">Candidatus Desantisbacteria bacterium CG_4_10_14_0_8_um_filter_48_22</name>
    <dbReference type="NCBI Taxonomy" id="1974543"/>
    <lineage>
        <taxon>Bacteria</taxon>
        <taxon>Candidatus Desantisiibacteriota</taxon>
    </lineage>
</organism>
<evidence type="ECO:0000313" key="6">
    <source>
        <dbReference type="EMBL" id="PIZ17866.1"/>
    </source>
</evidence>
<accession>A0A2M7SEB9</accession>
<evidence type="ECO:0000313" key="7">
    <source>
        <dbReference type="Proteomes" id="UP000229307"/>
    </source>
</evidence>
<gene>
    <name evidence="5 6" type="primary">rpmB</name>
    <name evidence="6" type="ORF">COY52_02425</name>
</gene>
<dbReference type="GO" id="GO:0005840">
    <property type="term" value="C:ribosome"/>
    <property type="evidence" value="ECO:0007669"/>
    <property type="project" value="UniProtKB-KW"/>
</dbReference>
<dbReference type="NCBIfam" id="TIGR00009">
    <property type="entry name" value="L28"/>
    <property type="match status" value="1"/>
</dbReference>
<dbReference type="Proteomes" id="UP000229307">
    <property type="component" value="Unassembled WGS sequence"/>
</dbReference>
<dbReference type="GO" id="GO:0006412">
    <property type="term" value="P:translation"/>
    <property type="evidence" value="ECO:0007669"/>
    <property type="project" value="UniProtKB-UniRule"/>
</dbReference>
<keyword evidence="3 5" id="KW-0687">Ribonucleoprotein</keyword>
<dbReference type="InterPro" id="IPR050096">
    <property type="entry name" value="Bacterial_rp_bL28"/>
</dbReference>
<dbReference type="EMBL" id="PFMR01000077">
    <property type="protein sequence ID" value="PIZ17866.1"/>
    <property type="molecule type" value="Genomic_DNA"/>
</dbReference>
<dbReference type="InterPro" id="IPR026569">
    <property type="entry name" value="Ribosomal_bL28"/>
</dbReference>
<dbReference type="HAMAP" id="MF_00373">
    <property type="entry name" value="Ribosomal_bL28"/>
    <property type="match status" value="1"/>
</dbReference>
<evidence type="ECO:0000256" key="2">
    <source>
        <dbReference type="ARBA" id="ARBA00022980"/>
    </source>
</evidence>
<keyword evidence="2 5" id="KW-0689">Ribosomal protein</keyword>
<dbReference type="GO" id="GO:0003735">
    <property type="term" value="F:structural constituent of ribosome"/>
    <property type="evidence" value="ECO:0007669"/>
    <property type="project" value="InterPro"/>
</dbReference>
<evidence type="ECO:0000256" key="1">
    <source>
        <dbReference type="ARBA" id="ARBA00008760"/>
    </source>
</evidence>